<dbReference type="OrthoDB" id="190089at2759"/>
<feature type="domain" description="CHK kinase-like" evidence="1">
    <location>
        <begin position="127"/>
        <end position="322"/>
    </location>
</feature>
<dbReference type="InterPro" id="IPR004119">
    <property type="entry name" value="EcKL"/>
</dbReference>
<dbReference type="InterPro" id="IPR015897">
    <property type="entry name" value="CHK_kinase-like"/>
</dbReference>
<evidence type="ECO:0000313" key="3">
    <source>
        <dbReference type="Proteomes" id="UP000292052"/>
    </source>
</evidence>
<dbReference type="PANTHER" id="PTHR11012">
    <property type="entry name" value="PROTEIN KINASE-LIKE DOMAIN-CONTAINING"/>
    <property type="match status" value="1"/>
</dbReference>
<organism evidence="2 3">
    <name type="scientific">Asbolus verrucosus</name>
    <name type="common">Desert ironclad beetle</name>
    <dbReference type="NCBI Taxonomy" id="1661398"/>
    <lineage>
        <taxon>Eukaryota</taxon>
        <taxon>Metazoa</taxon>
        <taxon>Ecdysozoa</taxon>
        <taxon>Arthropoda</taxon>
        <taxon>Hexapoda</taxon>
        <taxon>Insecta</taxon>
        <taxon>Pterygota</taxon>
        <taxon>Neoptera</taxon>
        <taxon>Endopterygota</taxon>
        <taxon>Coleoptera</taxon>
        <taxon>Polyphaga</taxon>
        <taxon>Cucujiformia</taxon>
        <taxon>Tenebrionidae</taxon>
        <taxon>Pimeliinae</taxon>
        <taxon>Asbolus</taxon>
    </lineage>
</organism>
<proteinExistence type="predicted"/>
<dbReference type="Proteomes" id="UP000292052">
    <property type="component" value="Unassembled WGS sequence"/>
</dbReference>
<dbReference type="InterPro" id="IPR011009">
    <property type="entry name" value="Kinase-like_dom_sf"/>
</dbReference>
<keyword evidence="3" id="KW-1185">Reference proteome</keyword>
<dbReference type="AlphaFoldDB" id="A0A482VEE0"/>
<gene>
    <name evidence="2" type="ORF">BDFB_009872</name>
</gene>
<dbReference type="PANTHER" id="PTHR11012:SF30">
    <property type="entry name" value="PROTEIN KINASE-LIKE DOMAIN-CONTAINING"/>
    <property type="match status" value="1"/>
</dbReference>
<evidence type="ECO:0000313" key="2">
    <source>
        <dbReference type="EMBL" id="RZB73449.1"/>
    </source>
</evidence>
<comment type="caution">
    <text evidence="2">The sequence shown here is derived from an EMBL/GenBank/DDBJ whole genome shotgun (WGS) entry which is preliminary data.</text>
</comment>
<accession>A0A482VEE0</accession>
<dbReference type="Gene3D" id="3.90.1200.10">
    <property type="match status" value="1"/>
</dbReference>
<protein>
    <recommendedName>
        <fullName evidence="1">CHK kinase-like domain-containing protein</fullName>
    </recommendedName>
</protein>
<reference evidence="2 3" key="1">
    <citation type="submission" date="2017-03" db="EMBL/GenBank/DDBJ databases">
        <title>Genome of the blue death feigning beetle - Asbolus verrucosus.</title>
        <authorList>
            <person name="Rider S.D."/>
        </authorList>
    </citation>
    <scope>NUCLEOTIDE SEQUENCE [LARGE SCALE GENOMIC DNA]</scope>
    <source>
        <strain evidence="2">Butters</strain>
        <tissue evidence="2">Head and leg muscle</tissue>
    </source>
</reference>
<evidence type="ECO:0000259" key="1">
    <source>
        <dbReference type="SMART" id="SM00587"/>
    </source>
</evidence>
<dbReference type="SMART" id="SM00587">
    <property type="entry name" value="CHK"/>
    <property type="match status" value="1"/>
</dbReference>
<dbReference type="Pfam" id="PF02958">
    <property type="entry name" value="EcKL"/>
    <property type="match status" value="1"/>
</dbReference>
<sequence>MSGTTVDDLHSWVEKMMKSLNISDYKLDIGGNTTKGDGYLGEVTFLTVLTTKDGTKKDYDLVIKSAKKSEELRRQTPVKEAYDREIFFYSKIFPILNEFQLQKAIEKPFVNIPTCYTVSSENIKEAIILQNLKTMGYDLHDRKSPMNLDHVILVCRQYGRFHGLSLALRHKKPSVFKSITKNLTDLWGQFIVRAQMLDIFYREFENLKNLLEQDQHMEALKKYDGFEKEFEKILINFTSEDTIPSVIIHGDCWNNNFMFKYDGSDKTKPTDMRFLDFQVSRVASPIIDLSYFLYCCADGKVLKETDFILQAYHSSLSEFLTQLGCDPETVFPFKKLKEQWKEFGKYGLIISLFLLKISLCDSNEAPDLMETADKGEGFKESLNLKIQNQDIYNERVKDVYLHFAEKFL</sequence>
<dbReference type="SUPFAM" id="SSF56112">
    <property type="entry name" value="Protein kinase-like (PK-like)"/>
    <property type="match status" value="1"/>
</dbReference>
<dbReference type="EMBL" id="QDEB01108969">
    <property type="protein sequence ID" value="RZB73449.1"/>
    <property type="molecule type" value="Genomic_DNA"/>
</dbReference>
<name>A0A482VEE0_ASBVE</name>